<dbReference type="AlphaFoldDB" id="A0ABD1E765"/>
<proteinExistence type="predicted"/>
<name>A0ABD1E765_HYPHA</name>
<gene>
    <name evidence="1" type="ORF">ABEB36_013191</name>
</gene>
<reference evidence="1 2" key="1">
    <citation type="submission" date="2024-05" db="EMBL/GenBank/DDBJ databases">
        <title>Genetic variation in Jamaican populations of the coffee berry borer (Hypothenemus hampei).</title>
        <authorList>
            <person name="Errbii M."/>
            <person name="Myrie A."/>
        </authorList>
    </citation>
    <scope>NUCLEOTIDE SEQUENCE [LARGE SCALE GENOMIC DNA]</scope>
    <source>
        <strain evidence="1">JA-Hopewell-2020-01-JO</strain>
        <tissue evidence="1">Whole body</tissue>
    </source>
</reference>
<dbReference type="EMBL" id="JBDJPC010000010">
    <property type="protein sequence ID" value="KAL1490509.1"/>
    <property type="molecule type" value="Genomic_DNA"/>
</dbReference>
<organism evidence="1 2">
    <name type="scientific">Hypothenemus hampei</name>
    <name type="common">Coffee berry borer</name>
    <dbReference type="NCBI Taxonomy" id="57062"/>
    <lineage>
        <taxon>Eukaryota</taxon>
        <taxon>Metazoa</taxon>
        <taxon>Ecdysozoa</taxon>
        <taxon>Arthropoda</taxon>
        <taxon>Hexapoda</taxon>
        <taxon>Insecta</taxon>
        <taxon>Pterygota</taxon>
        <taxon>Neoptera</taxon>
        <taxon>Endopterygota</taxon>
        <taxon>Coleoptera</taxon>
        <taxon>Polyphaga</taxon>
        <taxon>Cucujiformia</taxon>
        <taxon>Curculionidae</taxon>
        <taxon>Scolytinae</taxon>
        <taxon>Hypothenemus</taxon>
    </lineage>
</organism>
<sequence>MIYRLGIKFSIITLKRFKFCEGKTVSTVTNAVLKKIMNNVTATEYSWQGRKGKKSLHNLFRLSALIKKAVREKCPSCTDTEIESAIGYWLAQAKARIQRQNKEGNV</sequence>
<keyword evidence="2" id="KW-1185">Reference proteome</keyword>
<evidence type="ECO:0000313" key="1">
    <source>
        <dbReference type="EMBL" id="KAL1490509.1"/>
    </source>
</evidence>
<accession>A0ABD1E765</accession>
<dbReference type="Proteomes" id="UP001566132">
    <property type="component" value="Unassembled WGS sequence"/>
</dbReference>
<evidence type="ECO:0000313" key="2">
    <source>
        <dbReference type="Proteomes" id="UP001566132"/>
    </source>
</evidence>
<evidence type="ECO:0008006" key="3">
    <source>
        <dbReference type="Google" id="ProtNLM"/>
    </source>
</evidence>
<protein>
    <recommendedName>
        <fullName evidence="3">DUF4806 domain-containing protein</fullName>
    </recommendedName>
</protein>
<comment type="caution">
    <text evidence="1">The sequence shown here is derived from an EMBL/GenBank/DDBJ whole genome shotgun (WGS) entry which is preliminary data.</text>
</comment>